<evidence type="ECO:0000313" key="15">
    <source>
        <dbReference type="Proteomes" id="UP000265120"/>
    </source>
</evidence>
<evidence type="ECO:0000256" key="7">
    <source>
        <dbReference type="ARBA" id="ARBA00022692"/>
    </source>
</evidence>
<evidence type="ECO:0000256" key="2">
    <source>
        <dbReference type="ARBA" id="ARBA00004221"/>
    </source>
</evidence>
<feature type="transmembrane region" description="Helical" evidence="13">
    <location>
        <begin position="575"/>
        <end position="593"/>
    </location>
</feature>
<keyword evidence="8 13" id="KW-1133">Transmembrane helix</keyword>
<dbReference type="GO" id="GO:0016324">
    <property type="term" value="C:apical plasma membrane"/>
    <property type="evidence" value="ECO:0007669"/>
    <property type="project" value="UniProtKB-SubCell"/>
</dbReference>
<evidence type="ECO:0000256" key="8">
    <source>
        <dbReference type="ARBA" id="ARBA00022989"/>
    </source>
</evidence>
<feature type="transmembrane region" description="Helical" evidence="13">
    <location>
        <begin position="269"/>
        <end position="287"/>
    </location>
</feature>
<feature type="transmembrane region" description="Helical" evidence="13">
    <location>
        <begin position="322"/>
        <end position="343"/>
    </location>
</feature>
<feature type="transmembrane region" description="Helical" evidence="13">
    <location>
        <begin position="242"/>
        <end position="262"/>
    </location>
</feature>
<comment type="function">
    <text evidence="13">Choline transporter.</text>
</comment>
<evidence type="ECO:0000256" key="3">
    <source>
        <dbReference type="ARBA" id="ARBA00007168"/>
    </source>
</evidence>
<evidence type="ECO:0000256" key="13">
    <source>
        <dbReference type="RuleBase" id="RU368066"/>
    </source>
</evidence>
<evidence type="ECO:0000256" key="10">
    <source>
        <dbReference type="ARBA" id="ARBA00023180"/>
    </source>
</evidence>
<evidence type="ECO:0000256" key="9">
    <source>
        <dbReference type="ARBA" id="ARBA00023136"/>
    </source>
</evidence>
<dbReference type="PANTHER" id="PTHR12385:SF37">
    <property type="entry name" value="CHOLINE TRANSPORTER-LIKE PROTEIN 4"/>
    <property type="match status" value="1"/>
</dbReference>
<dbReference type="PANTHER" id="PTHR12385">
    <property type="entry name" value="CHOLINE TRANSPORTER-LIKE (SLC FAMILY 44)"/>
    <property type="match status" value="1"/>
</dbReference>
<comment type="catalytic activity">
    <reaction evidence="11">
        <text>choline(out) + n H(+)(in) = choline(in) + n H(+)(out)</text>
        <dbReference type="Rhea" id="RHEA:75463"/>
        <dbReference type="ChEBI" id="CHEBI:15354"/>
        <dbReference type="ChEBI" id="CHEBI:15378"/>
    </reaction>
</comment>
<evidence type="ECO:0000256" key="6">
    <source>
        <dbReference type="ARBA" id="ARBA00022475"/>
    </source>
</evidence>
<dbReference type="STRING" id="244447.ENSCSEP00000017743"/>
<keyword evidence="7 13" id="KW-0812">Transmembrane</keyword>
<dbReference type="Pfam" id="PF04515">
    <property type="entry name" value="Choline_transpo"/>
    <property type="match status" value="1"/>
</dbReference>
<feature type="transmembrane region" description="Helical" evidence="13">
    <location>
        <begin position="613"/>
        <end position="639"/>
    </location>
</feature>
<dbReference type="Proteomes" id="UP000265120">
    <property type="component" value="Chromosome 18"/>
</dbReference>
<keyword evidence="4" id="KW-0813">Transport</keyword>
<keyword evidence="15" id="KW-1185">Reference proteome</keyword>
<comment type="similarity">
    <text evidence="3 13">Belongs to the CTL (choline transporter-like) family.</text>
</comment>
<dbReference type="GO" id="GO:0015297">
    <property type="term" value="F:antiporter activity"/>
    <property type="evidence" value="ECO:0007669"/>
    <property type="project" value="UniProtKB-KW"/>
</dbReference>
<feature type="transmembrane region" description="Helical" evidence="13">
    <location>
        <begin position="512"/>
        <end position="534"/>
    </location>
</feature>
<dbReference type="GO" id="GO:0090422">
    <property type="term" value="F:thiamine pyrophosphate transmembrane transporter activity"/>
    <property type="evidence" value="ECO:0007669"/>
    <property type="project" value="TreeGrafter"/>
</dbReference>
<evidence type="ECO:0000256" key="12">
    <source>
        <dbReference type="ARBA" id="ARBA00036880"/>
    </source>
</evidence>
<protein>
    <recommendedName>
        <fullName evidence="13">Choline transporter-like protein</fullName>
    </recommendedName>
</protein>
<dbReference type="InterPro" id="IPR007603">
    <property type="entry name" value="Choline_transptr-like"/>
</dbReference>
<dbReference type="FunCoup" id="A0A3P8VRA7">
    <property type="interactions" value="1148"/>
</dbReference>
<comment type="subcellular location">
    <subcellularLocation>
        <location evidence="2">Apical cell membrane</location>
    </subcellularLocation>
    <subcellularLocation>
        <location evidence="13">Cell membrane</location>
        <topology evidence="13">Multi-pass membrane protein</topology>
    </subcellularLocation>
    <subcellularLocation>
        <location evidence="1">Membrane</location>
        <topology evidence="1">Multi-pass membrane protein</topology>
    </subcellularLocation>
</comment>
<comment type="catalytic activity">
    <reaction evidence="12">
        <text>thiamine diphosphate(out) = thiamine diphosphate(in)</text>
        <dbReference type="Rhea" id="RHEA:75471"/>
        <dbReference type="ChEBI" id="CHEBI:58937"/>
    </reaction>
</comment>
<keyword evidence="6" id="KW-1003">Cell membrane</keyword>
<evidence type="ECO:0000313" key="14">
    <source>
        <dbReference type="Ensembl" id="ENSCSEP00000017743.1"/>
    </source>
</evidence>
<keyword evidence="10" id="KW-0325">Glycoprotein</keyword>
<dbReference type="InParanoid" id="A0A3P8VRA7"/>
<keyword evidence="9 13" id="KW-0472">Membrane</keyword>
<proteinExistence type="inferred from homology"/>
<feature type="transmembrane region" description="Helical" evidence="13">
    <location>
        <begin position="364"/>
        <end position="387"/>
    </location>
</feature>
<feature type="transmembrane region" description="Helical" evidence="13">
    <location>
        <begin position="35"/>
        <end position="58"/>
    </location>
</feature>
<evidence type="ECO:0000256" key="11">
    <source>
        <dbReference type="ARBA" id="ARBA00035093"/>
    </source>
</evidence>
<sequence>MGKKVESNEESQYGEPAQYDRNFKGPLQKRGCTDIICCILFLAVVLGYIAVGILAWIYGDPRHVLYPRNSTGWFCGLGENKDKPNIFYFDLIKCATSVNIIATALNGLQCPTTQVCVEKCPSTYWALKFEAYLPTARPADFFNQSLCVPSLDLATTPLKVKDILDKELCPFFHIPTTSVLGRCLPVIPDLEKIPPEFSNVIGLPSSVNDTVNLIKNGTVDVVKGFNAQDVGVRIFEDFASSWPWILLGLVIAMVVSMLFLLLLRFAAPVMVWVLIIGVLGAGAYGIWHCYWEYDNYKKASSSITDVGFSTDFNVYLQVQETWLAFLIIISVVEGIILLTIIFLRTRILIAIALIQESSKAISHMMSALVYPLVTFVLVLVCVAYWGVTALYLATSGDPLYRVVALNSTLADCKNINGSENCDPQNFDSSKYPDCPSANCIFFKYNDEGNFQKLLFNLQIYNAVAFLWCVNFVIALGQCTLAGAFASYYWAFNKPDDIPMFPVTGGFVRSLRYHAGSLAFGALILTLVQIVRIILEYIDHKTRAAQNPVARFIMCCLKCCLWCLEKFIKFLNRNAYIMIAIYGKNFCVSAKNAFMLLMRNVIRVVVLDKVTDLLLFFGKLLVVGGVGVLSFFFFSGRILLPGDTFRSETLNYYWMPIITVVIGSYLIAHGFFSVYNMCVDTLFLCFLEDLERNDGSPEKPYFMSKNLMKILNKSNKVPKKDLCSQVEKR</sequence>
<accession>A0A3P8VRA7</accession>
<dbReference type="GeneTree" id="ENSGT00940000160576"/>
<evidence type="ECO:0000256" key="4">
    <source>
        <dbReference type="ARBA" id="ARBA00022448"/>
    </source>
</evidence>
<reference evidence="14" key="3">
    <citation type="submission" date="2025-09" db="UniProtKB">
        <authorList>
            <consortium name="Ensembl"/>
        </authorList>
    </citation>
    <scope>IDENTIFICATION</scope>
</reference>
<evidence type="ECO:0000256" key="1">
    <source>
        <dbReference type="ARBA" id="ARBA00004141"/>
    </source>
</evidence>
<dbReference type="GO" id="GO:0015871">
    <property type="term" value="P:choline transport"/>
    <property type="evidence" value="ECO:0007669"/>
    <property type="project" value="TreeGrafter"/>
</dbReference>
<dbReference type="Ensembl" id="ENSCSET00000017963.1">
    <property type="protein sequence ID" value="ENSCSEP00000017743.1"/>
    <property type="gene ID" value="ENSCSEG00000011388.1"/>
</dbReference>
<dbReference type="AlphaFoldDB" id="A0A3P8VRA7"/>
<feature type="transmembrane region" description="Helical" evidence="13">
    <location>
        <begin position="464"/>
        <end position="491"/>
    </location>
</feature>
<feature type="transmembrane region" description="Helical" evidence="13">
    <location>
        <begin position="651"/>
        <end position="674"/>
    </location>
</feature>
<name>A0A3P8VRA7_CYNSE</name>
<dbReference type="OMA" id="FISLMRW"/>
<evidence type="ECO:0000256" key="5">
    <source>
        <dbReference type="ARBA" id="ARBA00022449"/>
    </source>
</evidence>
<keyword evidence="5" id="KW-0050">Antiport</keyword>
<reference evidence="14" key="2">
    <citation type="submission" date="2025-08" db="UniProtKB">
        <authorList>
            <consortium name="Ensembl"/>
        </authorList>
    </citation>
    <scope>IDENTIFICATION</scope>
</reference>
<reference evidence="14 15" key="1">
    <citation type="journal article" date="2014" name="Nat. Genet.">
        <title>Whole-genome sequence of a flatfish provides insights into ZW sex chromosome evolution and adaptation to a benthic lifestyle.</title>
        <authorList>
            <person name="Chen S."/>
            <person name="Zhang G."/>
            <person name="Shao C."/>
            <person name="Huang Q."/>
            <person name="Liu G."/>
            <person name="Zhang P."/>
            <person name="Song W."/>
            <person name="An N."/>
            <person name="Chalopin D."/>
            <person name="Volff J.N."/>
            <person name="Hong Y."/>
            <person name="Li Q."/>
            <person name="Sha Z."/>
            <person name="Zhou H."/>
            <person name="Xie M."/>
            <person name="Yu Q."/>
            <person name="Liu Y."/>
            <person name="Xiang H."/>
            <person name="Wang N."/>
            <person name="Wu K."/>
            <person name="Yang C."/>
            <person name="Zhou Q."/>
            <person name="Liao X."/>
            <person name="Yang L."/>
            <person name="Hu Q."/>
            <person name="Zhang J."/>
            <person name="Meng L."/>
            <person name="Jin L."/>
            <person name="Tian Y."/>
            <person name="Lian J."/>
            <person name="Yang J."/>
            <person name="Miao G."/>
            <person name="Liu S."/>
            <person name="Liang Z."/>
            <person name="Yan F."/>
            <person name="Li Y."/>
            <person name="Sun B."/>
            <person name="Zhang H."/>
            <person name="Zhang J."/>
            <person name="Zhu Y."/>
            <person name="Du M."/>
            <person name="Zhao Y."/>
            <person name="Schartl M."/>
            <person name="Tang Q."/>
            <person name="Wang J."/>
        </authorList>
    </citation>
    <scope>NUCLEOTIDE SEQUENCE</scope>
</reference>
<organism evidence="14 15">
    <name type="scientific">Cynoglossus semilaevis</name>
    <name type="common">Tongue sole</name>
    <dbReference type="NCBI Taxonomy" id="244447"/>
    <lineage>
        <taxon>Eukaryota</taxon>
        <taxon>Metazoa</taxon>
        <taxon>Chordata</taxon>
        <taxon>Craniata</taxon>
        <taxon>Vertebrata</taxon>
        <taxon>Euteleostomi</taxon>
        <taxon>Actinopterygii</taxon>
        <taxon>Neopterygii</taxon>
        <taxon>Teleostei</taxon>
        <taxon>Neoteleostei</taxon>
        <taxon>Acanthomorphata</taxon>
        <taxon>Carangaria</taxon>
        <taxon>Pleuronectiformes</taxon>
        <taxon>Pleuronectoidei</taxon>
        <taxon>Cynoglossidae</taxon>
        <taxon>Cynoglossinae</taxon>
        <taxon>Cynoglossus</taxon>
    </lineage>
</organism>